<reference evidence="1 2" key="1">
    <citation type="journal article" date="2017" name="Gigascience">
        <title>Draft genome of the honey bee ectoparasitic mite, Tropilaelaps mercedesae, is shaped by the parasitic life history.</title>
        <authorList>
            <person name="Dong X."/>
            <person name="Armstrong S.D."/>
            <person name="Xia D."/>
            <person name="Makepeace B.L."/>
            <person name="Darby A.C."/>
            <person name="Kadowaki T."/>
        </authorList>
    </citation>
    <scope>NUCLEOTIDE SEQUENCE [LARGE SCALE GENOMIC DNA]</scope>
    <source>
        <strain evidence="1">Wuxi-XJTLU</strain>
    </source>
</reference>
<keyword evidence="2" id="KW-1185">Reference proteome</keyword>
<name>A0A1V9XER2_9ACAR</name>
<dbReference type="Proteomes" id="UP000192247">
    <property type="component" value="Unassembled WGS sequence"/>
</dbReference>
<dbReference type="InParanoid" id="A0A1V9XER2"/>
<evidence type="ECO:0000313" key="1">
    <source>
        <dbReference type="EMBL" id="OQR71916.1"/>
    </source>
</evidence>
<sequence>MPRYNLRWGYLIYGSPYLRCYNERGQRTIAKGNRGDYPHCVFPYGLVNTPPFTKHP</sequence>
<comment type="caution">
    <text evidence="1">The sequence shown here is derived from an EMBL/GenBank/DDBJ whole genome shotgun (WGS) entry which is preliminary data.</text>
</comment>
<dbReference type="EMBL" id="MNPL01013128">
    <property type="protein sequence ID" value="OQR71916.1"/>
    <property type="molecule type" value="Genomic_DNA"/>
</dbReference>
<dbReference type="AlphaFoldDB" id="A0A1V9XER2"/>
<accession>A0A1V9XER2</accession>
<feature type="non-terminal residue" evidence="1">
    <location>
        <position position="56"/>
    </location>
</feature>
<organism evidence="1 2">
    <name type="scientific">Tropilaelaps mercedesae</name>
    <dbReference type="NCBI Taxonomy" id="418985"/>
    <lineage>
        <taxon>Eukaryota</taxon>
        <taxon>Metazoa</taxon>
        <taxon>Ecdysozoa</taxon>
        <taxon>Arthropoda</taxon>
        <taxon>Chelicerata</taxon>
        <taxon>Arachnida</taxon>
        <taxon>Acari</taxon>
        <taxon>Parasitiformes</taxon>
        <taxon>Mesostigmata</taxon>
        <taxon>Gamasina</taxon>
        <taxon>Dermanyssoidea</taxon>
        <taxon>Laelapidae</taxon>
        <taxon>Tropilaelaps</taxon>
    </lineage>
</organism>
<gene>
    <name evidence="1" type="ORF">BIW11_10702</name>
</gene>
<protein>
    <submittedName>
        <fullName evidence="1">Uncharacterized protein</fullName>
    </submittedName>
</protein>
<dbReference type="OrthoDB" id="10305737at2759"/>
<evidence type="ECO:0000313" key="2">
    <source>
        <dbReference type="Proteomes" id="UP000192247"/>
    </source>
</evidence>
<proteinExistence type="predicted"/>